<dbReference type="InterPro" id="IPR010093">
    <property type="entry name" value="SinI_DNA-bd"/>
</dbReference>
<dbReference type="NCBIfam" id="TIGR01764">
    <property type="entry name" value="excise"/>
    <property type="match status" value="1"/>
</dbReference>
<name>A0A644Z0I8_9ZZZZ</name>
<feature type="domain" description="Helix-turn-helix" evidence="1">
    <location>
        <begin position="22"/>
        <end position="70"/>
    </location>
</feature>
<comment type="caution">
    <text evidence="2">The sequence shown here is derived from an EMBL/GenBank/DDBJ whole genome shotgun (WGS) entry which is preliminary data.</text>
</comment>
<organism evidence="2">
    <name type="scientific">bioreactor metagenome</name>
    <dbReference type="NCBI Taxonomy" id="1076179"/>
    <lineage>
        <taxon>unclassified sequences</taxon>
        <taxon>metagenomes</taxon>
        <taxon>ecological metagenomes</taxon>
    </lineage>
</organism>
<dbReference type="Pfam" id="PF12728">
    <property type="entry name" value="HTH_17"/>
    <property type="match status" value="1"/>
</dbReference>
<dbReference type="InterPro" id="IPR041657">
    <property type="entry name" value="HTH_17"/>
</dbReference>
<dbReference type="AlphaFoldDB" id="A0A644Z0I8"/>
<gene>
    <name evidence="2" type="ORF">SDC9_80097</name>
</gene>
<reference evidence="2" key="1">
    <citation type="submission" date="2019-08" db="EMBL/GenBank/DDBJ databases">
        <authorList>
            <person name="Kucharzyk K."/>
            <person name="Murdoch R.W."/>
            <person name="Higgins S."/>
            <person name="Loffler F."/>
        </authorList>
    </citation>
    <scope>NUCLEOTIDE SEQUENCE</scope>
</reference>
<dbReference type="GO" id="GO:0003677">
    <property type="term" value="F:DNA binding"/>
    <property type="evidence" value="ECO:0007669"/>
    <property type="project" value="InterPro"/>
</dbReference>
<dbReference type="EMBL" id="VSSQ01006685">
    <property type="protein sequence ID" value="MPM33521.1"/>
    <property type="molecule type" value="Genomic_DNA"/>
</dbReference>
<protein>
    <recommendedName>
        <fullName evidence="1">Helix-turn-helix domain-containing protein</fullName>
    </recommendedName>
</protein>
<accession>A0A644Z0I8</accession>
<evidence type="ECO:0000259" key="1">
    <source>
        <dbReference type="Pfam" id="PF12728"/>
    </source>
</evidence>
<evidence type="ECO:0000313" key="2">
    <source>
        <dbReference type="EMBL" id="MPM33521.1"/>
    </source>
</evidence>
<proteinExistence type="predicted"/>
<sequence length="81" mass="9150">MNHGGHEHQSITSLFQQYPDIMSVKQLQLALGIGRVGVYKLLASGKIYSLKVGNAYKIPRTSLIEYVSQGRVEFTNQQQER</sequence>